<dbReference type="EMBL" id="JACBZI010000001">
    <property type="protein sequence ID" value="NYI08607.1"/>
    <property type="molecule type" value="Genomic_DNA"/>
</dbReference>
<evidence type="ECO:0000259" key="3">
    <source>
        <dbReference type="PROSITE" id="PS50110"/>
    </source>
</evidence>
<evidence type="ECO:0000256" key="1">
    <source>
        <dbReference type="ARBA" id="ARBA00022553"/>
    </source>
</evidence>
<evidence type="ECO:0000313" key="4">
    <source>
        <dbReference type="EMBL" id="NYI08607.1"/>
    </source>
</evidence>
<keyword evidence="1" id="KW-0597">Phosphoprotein</keyword>
<evidence type="ECO:0000313" key="5">
    <source>
        <dbReference type="Proteomes" id="UP000537326"/>
    </source>
</evidence>
<dbReference type="AlphaFoldDB" id="A0A7Y9YCD6"/>
<comment type="caution">
    <text evidence="4">The sequence shown here is derived from an EMBL/GenBank/DDBJ whole genome shotgun (WGS) entry which is preliminary data.</text>
</comment>
<dbReference type="GO" id="GO:0000160">
    <property type="term" value="P:phosphorelay signal transduction system"/>
    <property type="evidence" value="ECO:0007669"/>
    <property type="project" value="InterPro"/>
</dbReference>
<dbReference type="PANTHER" id="PTHR44591">
    <property type="entry name" value="STRESS RESPONSE REGULATOR PROTEIN 1"/>
    <property type="match status" value="1"/>
</dbReference>
<evidence type="ECO:0000256" key="2">
    <source>
        <dbReference type="PROSITE-ProRule" id="PRU00169"/>
    </source>
</evidence>
<gene>
    <name evidence="4" type="ORF">BKA05_000122</name>
</gene>
<sequence>MVTPGRILVAERDPELLELVVPVLRLAGHRVTAARDGLQALGLWRNQPFDLVVLGMVLPRLTGLEVLHELRADAERTQSAVIMLSSLGTREEVRTAVLAGADEVLATPFTVQVLRTRVEELLAERALVGAST</sequence>
<dbReference type="InterPro" id="IPR001789">
    <property type="entry name" value="Sig_transdc_resp-reg_receiver"/>
</dbReference>
<protein>
    <submittedName>
        <fullName evidence="4">DNA-binding response OmpR family regulator</fullName>
    </submittedName>
</protein>
<proteinExistence type="predicted"/>
<reference evidence="4 5" key="1">
    <citation type="submission" date="2020-07" db="EMBL/GenBank/DDBJ databases">
        <title>Sequencing the genomes of 1000 actinobacteria strains.</title>
        <authorList>
            <person name="Klenk H.-P."/>
        </authorList>
    </citation>
    <scope>NUCLEOTIDE SEQUENCE [LARGE SCALE GENOMIC DNA]</scope>
    <source>
        <strain evidence="4 5">DSM 18248</strain>
    </source>
</reference>
<dbReference type="PROSITE" id="PS50110">
    <property type="entry name" value="RESPONSE_REGULATORY"/>
    <property type="match status" value="1"/>
</dbReference>
<name>A0A7Y9YCD6_9ACTN</name>
<dbReference type="SUPFAM" id="SSF52172">
    <property type="entry name" value="CheY-like"/>
    <property type="match status" value="1"/>
</dbReference>
<dbReference type="Gene3D" id="3.40.50.2300">
    <property type="match status" value="1"/>
</dbReference>
<dbReference type="GO" id="GO:0003677">
    <property type="term" value="F:DNA binding"/>
    <property type="evidence" value="ECO:0007669"/>
    <property type="project" value="UniProtKB-KW"/>
</dbReference>
<keyword evidence="4" id="KW-0238">DNA-binding</keyword>
<accession>A0A7Y9YCD6</accession>
<dbReference type="RefSeq" id="WP_179529698.1">
    <property type="nucleotide sequence ID" value="NZ_BAAAPP010000002.1"/>
</dbReference>
<dbReference type="SMART" id="SM00448">
    <property type="entry name" value="REC"/>
    <property type="match status" value="1"/>
</dbReference>
<feature type="domain" description="Response regulatory" evidence="3">
    <location>
        <begin position="6"/>
        <end position="122"/>
    </location>
</feature>
<dbReference type="PANTHER" id="PTHR44591:SF23">
    <property type="entry name" value="CHEY SUBFAMILY"/>
    <property type="match status" value="1"/>
</dbReference>
<comment type="caution">
    <text evidence="2">Lacks conserved residue(s) required for the propagation of feature annotation.</text>
</comment>
<organism evidence="4 5">
    <name type="scientific">Nocardioides marinus</name>
    <dbReference type="NCBI Taxonomy" id="374514"/>
    <lineage>
        <taxon>Bacteria</taxon>
        <taxon>Bacillati</taxon>
        <taxon>Actinomycetota</taxon>
        <taxon>Actinomycetes</taxon>
        <taxon>Propionibacteriales</taxon>
        <taxon>Nocardioidaceae</taxon>
        <taxon>Nocardioides</taxon>
    </lineage>
</organism>
<dbReference type="Pfam" id="PF00072">
    <property type="entry name" value="Response_reg"/>
    <property type="match status" value="1"/>
</dbReference>
<keyword evidence="5" id="KW-1185">Reference proteome</keyword>
<dbReference type="Proteomes" id="UP000537326">
    <property type="component" value="Unassembled WGS sequence"/>
</dbReference>
<dbReference type="InterPro" id="IPR050595">
    <property type="entry name" value="Bact_response_regulator"/>
</dbReference>
<dbReference type="InterPro" id="IPR011006">
    <property type="entry name" value="CheY-like_superfamily"/>
</dbReference>